<evidence type="ECO:0000256" key="1">
    <source>
        <dbReference type="SAM" id="MobiDB-lite"/>
    </source>
</evidence>
<gene>
    <name evidence="2" type="ORF">TGP89_419270</name>
</gene>
<proteinExistence type="predicted"/>
<dbReference type="VEuPathDB" id="ToxoDB:TGP89_419270"/>
<sequence>KTKKRPSADVSRRLLASRACSCALPRERRDSRCACICWDCCFLFFSDGFSHRYRRQAESGSVKSSSRFETFACASCRAEGGRKRTIHLVDFRSFSSAQSPQRRSLALSLLASPPRDARNLRALSLLSSVPLGKSVEREAEKKKNGKREPSRKNDH</sequence>
<evidence type="ECO:0000313" key="2">
    <source>
        <dbReference type="EMBL" id="KFG44451.1"/>
    </source>
</evidence>
<evidence type="ECO:0000313" key="3">
    <source>
        <dbReference type="Proteomes" id="UP000028828"/>
    </source>
</evidence>
<name>A0A086KJ83_TOXGO</name>
<feature type="region of interest" description="Disordered" evidence="1">
    <location>
        <begin position="134"/>
        <end position="155"/>
    </location>
</feature>
<dbReference type="AlphaFoldDB" id="A0A086KJ83"/>
<reference evidence="2 3" key="1">
    <citation type="submission" date="2014-03" db="EMBL/GenBank/DDBJ databases">
        <authorList>
            <person name="Sibley D."/>
            <person name="Venepally P."/>
            <person name="Karamycheva S."/>
            <person name="Hadjithomas M."/>
            <person name="Khan A."/>
            <person name="Brunk B."/>
            <person name="Roos D."/>
            <person name="Caler E."/>
            <person name="Lorenzi H."/>
        </authorList>
    </citation>
    <scope>NUCLEOTIDE SEQUENCE [LARGE SCALE GENOMIC DNA]</scope>
    <source>
        <strain evidence="3">p89</strain>
    </source>
</reference>
<feature type="non-terminal residue" evidence="2">
    <location>
        <position position="1"/>
    </location>
</feature>
<accession>A0A086KJ83</accession>
<dbReference type="Proteomes" id="UP000028828">
    <property type="component" value="Unassembled WGS sequence"/>
</dbReference>
<protein>
    <submittedName>
        <fullName evidence="2">Uncharacterized protein</fullName>
    </submittedName>
</protein>
<organism evidence="2 3">
    <name type="scientific">Toxoplasma gondii p89</name>
    <dbReference type="NCBI Taxonomy" id="943119"/>
    <lineage>
        <taxon>Eukaryota</taxon>
        <taxon>Sar</taxon>
        <taxon>Alveolata</taxon>
        <taxon>Apicomplexa</taxon>
        <taxon>Conoidasida</taxon>
        <taxon>Coccidia</taxon>
        <taxon>Eucoccidiorida</taxon>
        <taxon>Eimeriorina</taxon>
        <taxon>Sarcocystidae</taxon>
        <taxon>Toxoplasma</taxon>
    </lineage>
</organism>
<comment type="caution">
    <text evidence="2">The sequence shown here is derived from an EMBL/GenBank/DDBJ whole genome shotgun (WGS) entry which is preliminary data.</text>
</comment>
<dbReference type="EMBL" id="AEYI02000852">
    <property type="protein sequence ID" value="KFG44451.1"/>
    <property type="molecule type" value="Genomic_DNA"/>
</dbReference>